<dbReference type="InterPro" id="IPR013083">
    <property type="entry name" value="Znf_RING/FYVE/PHD"/>
</dbReference>
<dbReference type="CDD" id="cd15568">
    <property type="entry name" value="PHD5_NSD"/>
    <property type="match status" value="1"/>
</dbReference>
<evidence type="ECO:0000256" key="4">
    <source>
        <dbReference type="ARBA" id="ARBA00023125"/>
    </source>
</evidence>
<dbReference type="PROSITE" id="PS01359">
    <property type="entry name" value="ZF_PHD_1"/>
    <property type="match status" value="1"/>
</dbReference>
<keyword evidence="1" id="KW-0479">Metal-binding</keyword>
<proteinExistence type="predicted"/>
<organism evidence="7">
    <name type="scientific">Opuntia streptacantha</name>
    <name type="common">Prickly pear cactus</name>
    <name type="synonym">Opuntia cardona</name>
    <dbReference type="NCBI Taxonomy" id="393608"/>
    <lineage>
        <taxon>Eukaryota</taxon>
        <taxon>Viridiplantae</taxon>
        <taxon>Streptophyta</taxon>
        <taxon>Embryophyta</taxon>
        <taxon>Tracheophyta</taxon>
        <taxon>Spermatophyta</taxon>
        <taxon>Magnoliopsida</taxon>
        <taxon>eudicotyledons</taxon>
        <taxon>Gunneridae</taxon>
        <taxon>Pentapetalae</taxon>
        <taxon>Caryophyllales</taxon>
        <taxon>Cactineae</taxon>
        <taxon>Cactaceae</taxon>
        <taxon>Opuntioideae</taxon>
        <taxon>Opuntia</taxon>
    </lineage>
</organism>
<dbReference type="InterPro" id="IPR001965">
    <property type="entry name" value="Znf_PHD"/>
</dbReference>
<dbReference type="GO" id="GO:0008270">
    <property type="term" value="F:zinc ion binding"/>
    <property type="evidence" value="ECO:0007669"/>
    <property type="project" value="UniProtKB-KW"/>
</dbReference>
<evidence type="ECO:0000256" key="2">
    <source>
        <dbReference type="ARBA" id="ARBA00022771"/>
    </source>
</evidence>
<reference evidence="7" key="2">
    <citation type="submission" date="2020-07" db="EMBL/GenBank/DDBJ databases">
        <authorList>
            <person name="Vera ALvarez R."/>
            <person name="Arias-Moreno D.M."/>
            <person name="Jimenez-Jacinto V."/>
            <person name="Jimenez-Bremont J.F."/>
            <person name="Swaminathan K."/>
            <person name="Moose S.P."/>
            <person name="Guerrero-Gonzalez M.L."/>
            <person name="Marino-Ramirez L."/>
            <person name="Landsman D."/>
            <person name="Rodriguez-Kessler M."/>
            <person name="Delgado-Sanchez P."/>
        </authorList>
    </citation>
    <scope>NUCLEOTIDE SEQUENCE</scope>
    <source>
        <tissue evidence="7">Cladode</tissue>
    </source>
</reference>
<dbReference type="FunFam" id="3.30.40.10:FF:000303">
    <property type="entry name" value="Zinc finger CCCH domain-containing protein 19"/>
    <property type="match status" value="1"/>
</dbReference>
<dbReference type="EMBL" id="GISG01169766">
    <property type="protein sequence ID" value="MBA4651398.1"/>
    <property type="molecule type" value="Transcribed_RNA"/>
</dbReference>
<protein>
    <recommendedName>
        <fullName evidence="6">Zinc finger PHD-type domain-containing protein</fullName>
    </recommendedName>
</protein>
<keyword evidence="2" id="KW-0863">Zinc-finger</keyword>
<dbReference type="SUPFAM" id="SSF57903">
    <property type="entry name" value="FYVE/PHD zinc finger"/>
    <property type="match status" value="1"/>
</dbReference>
<evidence type="ECO:0000259" key="6">
    <source>
        <dbReference type="SMART" id="SM00249"/>
    </source>
</evidence>
<sequence length="199" mass="22025">MADAPLASATVQARLDGGGASSTADHSGNHRSLLDTQLVGAPVEIPAKKKRGRPPRNPAVNASAVAKSDGNSNNKRSKKEEEDVCFICFDGGNLVLCDRRDCPKAYHPACVKRDESFFRRSIRWNCGWHLCNSCQRNALFMCYTCPYSLCKGCVKQADILCVRGNKGFCRTCMTTIMLIENIPQESKELVWLISLWHDA</sequence>
<dbReference type="InterPro" id="IPR019786">
    <property type="entry name" value="Zinc_finger_PHD-type_CS"/>
</dbReference>
<keyword evidence="4" id="KW-0238">DNA-binding</keyword>
<evidence type="ECO:0000313" key="7">
    <source>
        <dbReference type="EMBL" id="MBA4651398.1"/>
    </source>
</evidence>
<name>A0A7C8ZTL7_OPUST</name>
<dbReference type="SMART" id="SM00249">
    <property type="entry name" value="PHD"/>
    <property type="match status" value="1"/>
</dbReference>
<evidence type="ECO:0000256" key="3">
    <source>
        <dbReference type="ARBA" id="ARBA00022833"/>
    </source>
</evidence>
<accession>A0A7C8ZTL7</accession>
<dbReference type="InterPro" id="IPR011011">
    <property type="entry name" value="Znf_FYVE_PHD"/>
</dbReference>
<dbReference type="PANTHER" id="PTHR46695:SF5">
    <property type="entry name" value="RNA POLYMERASE-ASSOCIATED PROTEIN RTF1 HOMOLOG"/>
    <property type="match status" value="1"/>
</dbReference>
<dbReference type="Gene3D" id="3.30.40.10">
    <property type="entry name" value="Zinc/RING finger domain, C3HC4 (zinc finger)"/>
    <property type="match status" value="1"/>
</dbReference>
<feature type="region of interest" description="Disordered" evidence="5">
    <location>
        <begin position="1"/>
        <end position="76"/>
    </location>
</feature>
<feature type="domain" description="Zinc finger PHD-type" evidence="6">
    <location>
        <begin position="84"/>
        <end position="130"/>
    </location>
</feature>
<dbReference type="GO" id="GO:0003677">
    <property type="term" value="F:DNA binding"/>
    <property type="evidence" value="ECO:0007669"/>
    <property type="project" value="UniProtKB-KW"/>
</dbReference>
<evidence type="ECO:0000256" key="1">
    <source>
        <dbReference type="ARBA" id="ARBA00022723"/>
    </source>
</evidence>
<dbReference type="PANTHER" id="PTHR46695">
    <property type="entry name" value="ZINC FINGER CCCH DOMAIN-CONTAINING PROTEIN 44-RELATED"/>
    <property type="match status" value="1"/>
</dbReference>
<evidence type="ECO:0000256" key="5">
    <source>
        <dbReference type="SAM" id="MobiDB-lite"/>
    </source>
</evidence>
<dbReference type="AlphaFoldDB" id="A0A7C8ZTL7"/>
<reference evidence="7" key="1">
    <citation type="journal article" date="2013" name="J. Plant Res.">
        <title>Effect of fungi and light on seed germination of three Opuntia species from semiarid lands of central Mexico.</title>
        <authorList>
            <person name="Delgado-Sanchez P."/>
            <person name="Jimenez-Bremont J.F."/>
            <person name="Guerrero-Gonzalez Mde L."/>
            <person name="Flores J."/>
        </authorList>
    </citation>
    <scope>NUCLEOTIDE SEQUENCE</scope>
    <source>
        <tissue evidence="7">Cladode</tissue>
    </source>
</reference>
<keyword evidence="3" id="KW-0862">Zinc</keyword>